<feature type="domain" description="ABM" evidence="1">
    <location>
        <begin position="5"/>
        <end position="92"/>
    </location>
</feature>
<evidence type="ECO:0000313" key="2">
    <source>
        <dbReference type="EMBL" id="NEN05966.1"/>
    </source>
</evidence>
<dbReference type="PROSITE" id="PS51725">
    <property type="entry name" value="ABM"/>
    <property type="match status" value="1"/>
</dbReference>
<dbReference type="AlphaFoldDB" id="A0A6L9XXF0"/>
<dbReference type="EMBL" id="JAAGWY010000002">
    <property type="protein sequence ID" value="NEN05966.1"/>
    <property type="molecule type" value="Genomic_DNA"/>
</dbReference>
<dbReference type="InterPro" id="IPR011008">
    <property type="entry name" value="Dimeric_a/b-barrel"/>
</dbReference>
<accession>A0A6L9XXF0</accession>
<keyword evidence="2" id="KW-0503">Monooxygenase</keyword>
<dbReference type="InterPro" id="IPR007138">
    <property type="entry name" value="ABM_dom"/>
</dbReference>
<protein>
    <submittedName>
        <fullName evidence="2">Antibiotic biosynthesis monooxygenase</fullName>
    </submittedName>
</protein>
<gene>
    <name evidence="2" type="ORF">G3T36_08770</name>
</gene>
<comment type="caution">
    <text evidence="2">The sequence shown here is derived from an EMBL/GenBank/DDBJ whole genome shotgun (WGS) entry which is preliminary data.</text>
</comment>
<keyword evidence="3" id="KW-1185">Reference proteome</keyword>
<evidence type="ECO:0000259" key="1">
    <source>
        <dbReference type="PROSITE" id="PS51725"/>
    </source>
</evidence>
<dbReference type="RefSeq" id="WP_163289413.1">
    <property type="nucleotide sequence ID" value="NZ_JAAGWY010000002.1"/>
</dbReference>
<reference evidence="2 3" key="1">
    <citation type="journal article" date="2014" name="J. Microbiol.">
        <title>Diaminobutyricibacter tongyongensis gen. nov., sp. nov. and Homoserinibacter gongjuensis gen. nov., sp. nov. belong to the family Microbacteriaceae.</title>
        <authorList>
            <person name="Kim S.J."/>
            <person name="Ahn J.H."/>
            <person name="Weon H.Y."/>
            <person name="Hamada M."/>
            <person name="Suzuki K."/>
            <person name="Kwon S.W."/>
        </authorList>
    </citation>
    <scope>NUCLEOTIDE SEQUENCE [LARGE SCALE GENOMIC DNA]</scope>
    <source>
        <strain evidence="2 3">NBRC 108724</strain>
    </source>
</reference>
<evidence type="ECO:0000313" key="3">
    <source>
        <dbReference type="Proteomes" id="UP000474967"/>
    </source>
</evidence>
<dbReference type="GO" id="GO:0004497">
    <property type="term" value="F:monooxygenase activity"/>
    <property type="evidence" value="ECO:0007669"/>
    <property type="project" value="UniProtKB-KW"/>
</dbReference>
<organism evidence="2 3">
    <name type="scientific">Leifsonia tongyongensis</name>
    <dbReference type="NCBI Taxonomy" id="1268043"/>
    <lineage>
        <taxon>Bacteria</taxon>
        <taxon>Bacillati</taxon>
        <taxon>Actinomycetota</taxon>
        <taxon>Actinomycetes</taxon>
        <taxon>Micrococcales</taxon>
        <taxon>Microbacteriaceae</taxon>
        <taxon>Leifsonia</taxon>
    </lineage>
</organism>
<proteinExistence type="predicted"/>
<sequence length="98" mass="10418">MTVKLGILALLQAKPGKGDELGAFLEGGRSIAAGEDGTITWYAFKVSDTTYGIFDTFETEDARQAHLNGEIPKALGQVAPDLLAADPDIRTIEILAVK</sequence>
<dbReference type="Gene3D" id="3.30.70.100">
    <property type="match status" value="1"/>
</dbReference>
<dbReference type="SUPFAM" id="SSF54909">
    <property type="entry name" value="Dimeric alpha+beta barrel"/>
    <property type="match status" value="1"/>
</dbReference>
<dbReference type="Proteomes" id="UP000474967">
    <property type="component" value="Unassembled WGS sequence"/>
</dbReference>
<keyword evidence="2" id="KW-0560">Oxidoreductase</keyword>
<name>A0A6L9XXF0_9MICO</name>